<reference evidence="7" key="1">
    <citation type="journal article" date="2012" name="PLoS ONE">
        <title>Gene sets for utilization of primary and secondary nutrition supplies in the distal gut of endangered iberian lynx.</title>
        <authorList>
            <person name="Alcaide M."/>
            <person name="Messina E."/>
            <person name="Richter M."/>
            <person name="Bargiela R."/>
            <person name="Peplies J."/>
            <person name="Huws S.A."/>
            <person name="Newbold C.J."/>
            <person name="Golyshin P.N."/>
            <person name="Simon M.A."/>
            <person name="Lopez G."/>
            <person name="Yakimov M.M."/>
            <person name="Ferrer M."/>
        </authorList>
    </citation>
    <scope>NUCLEOTIDE SEQUENCE</scope>
</reference>
<accession>J9GHK1</accession>
<protein>
    <submittedName>
        <fullName evidence="7">RagB/SusD domain-containing protein</fullName>
    </submittedName>
</protein>
<proteinExistence type="predicted"/>
<dbReference type="InterPro" id="IPR012944">
    <property type="entry name" value="SusD_RagB_dom"/>
</dbReference>
<evidence type="ECO:0000256" key="4">
    <source>
        <dbReference type="ARBA" id="ARBA00023237"/>
    </source>
</evidence>
<evidence type="ECO:0000256" key="2">
    <source>
        <dbReference type="ARBA" id="ARBA00022729"/>
    </source>
</evidence>
<keyword evidence="2" id="KW-0732">Signal</keyword>
<comment type="subcellular location">
    <subcellularLocation>
        <location evidence="1">Cell outer membrane</location>
    </subcellularLocation>
</comment>
<evidence type="ECO:0000256" key="1">
    <source>
        <dbReference type="ARBA" id="ARBA00004442"/>
    </source>
</evidence>
<sequence>MKKIINYIAMFFLCLLPLSCTLDEEAKSEMEKKNYMNNAKEAETVLLGVYRTTVEDAAYGYHLSFLLNMGTDISQGEGSDITNYRIVVNNAFPTTQVEIQQTWRVLYKGIYRANDFLERLSSKFNNYTLTDQKLATLYIAEARALRAMFYFELIRRYGNIPLLTNTEMSYMAPGSFTQADPNKVYEFIEDDLQFACATLPYAKDDQIRENTNYRFSKGAALGLLTKVYATWAGYPLQNTAKWEDAANTARELIESGKHALLRNYEKLWENTCSGVWDPTESLIEISFFSPTISGSGDPVGRIGKWNGVKTTSIAGVRGSCAGNLKVVHTFLLDWRKPQYAGDLRRDISIANYKYDNDKVLWIKGKSDTDASALAKDLDPKQSQKEKQNYTPAKWDLNKYQKTGMVINNDRSNANWYFLRYADVLLLYAEALNEWKHGPTKEAYAAINEVRRRGYGYPANTGSCDLANLNEQSFREAVRKERAFELSYEGHRRMDLVRWGIYYETIHATNKALAQWWESDGNYRYLIYNYTKKNKHELLPIPQRDLDLCTQFKQNPGW</sequence>
<comment type="caution">
    <text evidence="7">The sequence shown here is derived from an EMBL/GenBank/DDBJ whole genome shotgun (WGS) entry which is preliminary data.</text>
</comment>
<dbReference type="Gene3D" id="1.25.40.390">
    <property type="match status" value="1"/>
</dbReference>
<dbReference type="Pfam" id="PF07980">
    <property type="entry name" value="SusD_RagB"/>
    <property type="match status" value="1"/>
</dbReference>
<dbReference type="SUPFAM" id="SSF48452">
    <property type="entry name" value="TPR-like"/>
    <property type="match status" value="1"/>
</dbReference>
<evidence type="ECO:0000256" key="3">
    <source>
        <dbReference type="ARBA" id="ARBA00023136"/>
    </source>
</evidence>
<feature type="domain" description="SusD-like N-terminal" evidence="6">
    <location>
        <begin position="73"/>
        <end position="228"/>
    </location>
</feature>
<dbReference type="EMBL" id="AMCI01002987">
    <property type="protein sequence ID" value="EJX01368.1"/>
    <property type="molecule type" value="Genomic_DNA"/>
</dbReference>
<gene>
    <name evidence="7" type="ORF">EVA_10548</name>
</gene>
<dbReference type="InterPro" id="IPR011990">
    <property type="entry name" value="TPR-like_helical_dom_sf"/>
</dbReference>
<dbReference type="AlphaFoldDB" id="J9GHK1"/>
<dbReference type="Pfam" id="PF14322">
    <property type="entry name" value="SusD-like_3"/>
    <property type="match status" value="1"/>
</dbReference>
<name>J9GHK1_9ZZZZ</name>
<evidence type="ECO:0000259" key="5">
    <source>
        <dbReference type="Pfam" id="PF07980"/>
    </source>
</evidence>
<keyword evidence="3" id="KW-0472">Membrane</keyword>
<evidence type="ECO:0000313" key="7">
    <source>
        <dbReference type="EMBL" id="EJX01368.1"/>
    </source>
</evidence>
<dbReference type="InterPro" id="IPR033985">
    <property type="entry name" value="SusD-like_N"/>
</dbReference>
<dbReference type="GO" id="GO:0009279">
    <property type="term" value="C:cell outer membrane"/>
    <property type="evidence" value="ECO:0007669"/>
    <property type="project" value="UniProtKB-SubCell"/>
</dbReference>
<feature type="domain" description="RagB/SusD" evidence="5">
    <location>
        <begin position="342"/>
        <end position="557"/>
    </location>
</feature>
<keyword evidence="4" id="KW-0998">Cell outer membrane</keyword>
<dbReference type="CDD" id="cd08977">
    <property type="entry name" value="SusD"/>
    <property type="match status" value="1"/>
</dbReference>
<evidence type="ECO:0000259" key="6">
    <source>
        <dbReference type="Pfam" id="PF14322"/>
    </source>
</evidence>
<organism evidence="7">
    <name type="scientific">gut metagenome</name>
    <dbReference type="NCBI Taxonomy" id="749906"/>
    <lineage>
        <taxon>unclassified sequences</taxon>
        <taxon>metagenomes</taxon>
        <taxon>organismal metagenomes</taxon>
    </lineage>
</organism>